<dbReference type="Gene3D" id="3.40.630.10">
    <property type="entry name" value="Zn peptidases"/>
    <property type="match status" value="2"/>
</dbReference>
<dbReference type="PROSITE" id="PS51257">
    <property type="entry name" value="PROKAR_LIPOPROTEIN"/>
    <property type="match status" value="1"/>
</dbReference>
<dbReference type="PANTHER" id="PTHR12147">
    <property type="entry name" value="METALLOPEPTIDASE M28 FAMILY MEMBER"/>
    <property type="match status" value="1"/>
</dbReference>
<reference evidence="4" key="1">
    <citation type="submission" date="2024-03" db="EMBL/GenBank/DDBJ databases">
        <title>Chitinophaga horti sp. nov., isolated from garden soil.</title>
        <authorList>
            <person name="Lee D.S."/>
            <person name="Han D.M."/>
            <person name="Baek J.H."/>
            <person name="Choi D.G."/>
            <person name="Jeon J.H."/>
            <person name="Jeon C.O."/>
        </authorList>
    </citation>
    <scope>NUCLEOTIDE SEQUENCE [LARGE SCALE GENOMIC DNA]</scope>
    <source>
        <strain evidence="4">GPA1</strain>
    </source>
</reference>
<dbReference type="PANTHER" id="PTHR12147:SF26">
    <property type="entry name" value="PEPTIDASE M28 DOMAIN-CONTAINING PROTEIN"/>
    <property type="match status" value="1"/>
</dbReference>
<keyword evidence="1" id="KW-0732">Signal</keyword>
<protein>
    <submittedName>
        <fullName evidence="3">M28 family peptidase</fullName>
    </submittedName>
</protein>
<organism evidence="3 4">
    <name type="scientific">Chitinophaga pollutisoli</name>
    <dbReference type="NCBI Taxonomy" id="3133966"/>
    <lineage>
        <taxon>Bacteria</taxon>
        <taxon>Pseudomonadati</taxon>
        <taxon>Bacteroidota</taxon>
        <taxon>Chitinophagia</taxon>
        <taxon>Chitinophagales</taxon>
        <taxon>Chitinophagaceae</taxon>
        <taxon>Chitinophaga</taxon>
    </lineage>
</organism>
<evidence type="ECO:0000259" key="2">
    <source>
        <dbReference type="Pfam" id="PF04389"/>
    </source>
</evidence>
<feature type="chain" id="PRO_5045703166" evidence="1">
    <location>
        <begin position="20"/>
        <end position="503"/>
    </location>
</feature>
<dbReference type="InterPro" id="IPR007484">
    <property type="entry name" value="Peptidase_M28"/>
</dbReference>
<evidence type="ECO:0000313" key="4">
    <source>
        <dbReference type="Proteomes" id="UP001485459"/>
    </source>
</evidence>
<sequence>MKKQSMLACLLAVGTAACAQKAATPLKRSAATSYAETITPAKLKKHLFIVAGDEMEGRETGKAGQYKAAKYIIEQFKAAGLQPGAGNGEWEQPFTLLQDTLNQSSIQAGGKTFTFGQEYYGSVKELTNQQLGATPAFFAGFGVVNDAMDPYKGAGSSEKIVVIADTEGKGTPLTDRLRTAANHGAVAVFVVSERANLGGRGGSRMRRTGLYWPMMKNMEYIPNSYFVSPEVASAIFGKQWPELLAAAKAGNTTPATGQVSALAFSKGTEEIKSSNVLGILPGTDLKDEYVFLTAHYDHIGVIDGKIHNGADDDGSGTVAIIAMADAFMKAKKAGKGPRRTVVFMTVSGEEKGLLGSQYYTDHPIYPLAQTVTDLNIDMIGRIDDEHRQDTNYVYIIGDDKLSSDLRPISEAANAHTGLKLDYKYNDPNDPNRFYYRSDHYMFAQHKIPIIFYFNGVHEDYHRAGDKPEKIHYNLLAKRAKLVFYTAWEVANRQDRLKVDRNEK</sequence>
<dbReference type="Pfam" id="PF04389">
    <property type="entry name" value="Peptidase_M28"/>
    <property type="match status" value="1"/>
</dbReference>
<keyword evidence="4" id="KW-1185">Reference proteome</keyword>
<dbReference type="SUPFAM" id="SSF53187">
    <property type="entry name" value="Zn-dependent exopeptidases"/>
    <property type="match status" value="1"/>
</dbReference>
<dbReference type="EMBL" id="CP149822">
    <property type="protein sequence ID" value="WZN43680.1"/>
    <property type="molecule type" value="Genomic_DNA"/>
</dbReference>
<gene>
    <name evidence="3" type="ORF">WJU16_11650</name>
</gene>
<proteinExistence type="predicted"/>
<name>A0ABZ2YV09_9BACT</name>
<feature type="domain" description="Peptidase M28" evidence="2">
    <location>
        <begin position="275"/>
        <end position="484"/>
    </location>
</feature>
<evidence type="ECO:0000313" key="3">
    <source>
        <dbReference type="EMBL" id="WZN43680.1"/>
    </source>
</evidence>
<evidence type="ECO:0000256" key="1">
    <source>
        <dbReference type="SAM" id="SignalP"/>
    </source>
</evidence>
<dbReference type="RefSeq" id="WP_341838483.1">
    <property type="nucleotide sequence ID" value="NZ_CP149822.1"/>
</dbReference>
<dbReference type="InterPro" id="IPR045175">
    <property type="entry name" value="M28_fam"/>
</dbReference>
<dbReference type="Proteomes" id="UP001485459">
    <property type="component" value="Chromosome"/>
</dbReference>
<accession>A0ABZ2YV09</accession>
<feature type="signal peptide" evidence="1">
    <location>
        <begin position="1"/>
        <end position="19"/>
    </location>
</feature>